<keyword evidence="5" id="KW-1185">Reference proteome</keyword>
<evidence type="ECO:0000256" key="2">
    <source>
        <dbReference type="ARBA" id="ARBA00023054"/>
    </source>
</evidence>
<feature type="region of interest" description="Disordered" evidence="3">
    <location>
        <begin position="66"/>
        <end position="93"/>
    </location>
</feature>
<dbReference type="AlphaFoldDB" id="A0AAV7MIW9"/>
<dbReference type="PANTHER" id="PTHR22406">
    <property type="entry name" value="NASCENT POLYPEPTIDE-ASSOCIATED COMPLEX SUBUNIT ALPHA, MUSCLE-SPECIFIC FORM"/>
    <property type="match status" value="1"/>
</dbReference>
<feature type="compositionally biased region" description="Basic and acidic residues" evidence="3">
    <location>
        <begin position="406"/>
        <end position="417"/>
    </location>
</feature>
<dbReference type="EMBL" id="JANPWB010000014">
    <property type="protein sequence ID" value="KAJ1102302.1"/>
    <property type="molecule type" value="Genomic_DNA"/>
</dbReference>
<evidence type="ECO:0008006" key="6">
    <source>
        <dbReference type="Google" id="ProtNLM"/>
    </source>
</evidence>
<feature type="region of interest" description="Disordered" evidence="3">
    <location>
        <begin position="433"/>
        <end position="491"/>
    </location>
</feature>
<evidence type="ECO:0000313" key="5">
    <source>
        <dbReference type="Proteomes" id="UP001066276"/>
    </source>
</evidence>
<sequence length="772" mass="85016">MVVPGGSPVIQPDHAVDADLVRGSKEASSLGPDIETDTADQEGSELEEVRKLQQLVRRLEIQNQQLRSRGKVRQTGPNAQGHISSNLDNQSSPLQGMEIINSLNTITEKREVQIMPDHHSKPSNRTEKENIGCVRTAVDAQPHYEEGLTNPKLLDNTELSSHYAKKGRAPSPERTSSSEFVDEVYLADFEQWARTSELTLTEGSEGPRNNLEDTSLDEVDLLELETCSEDEDCWLYVSPHKTCAAEQKPETPLQWCRQVLDHHSPETETACRNLISRIDQASRWKSLYCSPLPSPSAPQPNAEASTCSNALNSPGYLKSTNKSLLTCGSSGYLSIHSALSSQSSVDSELSTSDDSISMGYKLQDLTDVQVMARLQEESLRQDYASSSASVSRRSSSASMHSLRRGAHSDQEFDTHSLEDEDDCDCSLSFRSSHRYSPSPLSSPRCQSPSSTGDFGKGPASRIRPPRRTAQNPAQDRTKVTSSEEELRHSLPNLSRTSLRSLDAVRNSRSLESDLQVPISRLTRMQQPATGITPNKLRYPATAVQPHLVTRQPMKVPSSTSSLLSSRQPLKSSGYGIPACTVRKVQAPPSLPPSSSSSTPPRATGATAGAKGSPLRTRTLAGAAATTPKSKLSLTSKSVESPVLHRLCIVSDKDEDLVREYFFSEGSLVLHRPCITSVKDEDLVRECFFSEGSPVLHRLCIMSVKDEDLVREYFFSKGSPVLLMRCIKDEALVRECFFSEGSPVLHRLCITSVKDEDLVRECFFREGSPMLLQ</sequence>
<proteinExistence type="inferred from homology"/>
<feature type="region of interest" description="Disordered" evidence="3">
    <location>
        <begin position="584"/>
        <end position="626"/>
    </location>
</feature>
<feature type="region of interest" description="Disordered" evidence="3">
    <location>
        <begin position="21"/>
        <end position="47"/>
    </location>
</feature>
<gene>
    <name evidence="4" type="ORF">NDU88_007354</name>
</gene>
<dbReference type="Pfam" id="PF15301">
    <property type="entry name" value="SLAIN"/>
    <property type="match status" value="1"/>
</dbReference>
<name>A0AAV7MIW9_PLEWA</name>
<keyword evidence="2" id="KW-0175">Coiled coil</keyword>
<dbReference type="Proteomes" id="UP001066276">
    <property type="component" value="Chromosome 10"/>
</dbReference>
<comment type="caution">
    <text evidence="4">The sequence shown here is derived from an EMBL/GenBank/DDBJ whole genome shotgun (WGS) entry which is preliminary data.</text>
</comment>
<dbReference type="InterPro" id="IPR026179">
    <property type="entry name" value="Slain"/>
</dbReference>
<feature type="compositionally biased region" description="Acidic residues" evidence="3">
    <location>
        <begin position="34"/>
        <end position="46"/>
    </location>
</feature>
<reference evidence="4" key="1">
    <citation type="journal article" date="2022" name="bioRxiv">
        <title>Sequencing and chromosome-scale assembly of the giantPleurodeles waltlgenome.</title>
        <authorList>
            <person name="Brown T."/>
            <person name="Elewa A."/>
            <person name="Iarovenko S."/>
            <person name="Subramanian E."/>
            <person name="Araus A.J."/>
            <person name="Petzold A."/>
            <person name="Susuki M."/>
            <person name="Suzuki K.-i.T."/>
            <person name="Hayashi T."/>
            <person name="Toyoda A."/>
            <person name="Oliveira C."/>
            <person name="Osipova E."/>
            <person name="Leigh N.D."/>
            <person name="Simon A."/>
            <person name="Yun M.H."/>
        </authorList>
    </citation>
    <scope>NUCLEOTIDE SEQUENCE</scope>
    <source>
        <strain evidence="4">20211129_DDA</strain>
        <tissue evidence="4">Liver</tissue>
    </source>
</reference>
<dbReference type="GO" id="GO:0035371">
    <property type="term" value="C:microtubule plus-end"/>
    <property type="evidence" value="ECO:0007669"/>
    <property type="project" value="TreeGrafter"/>
</dbReference>
<evidence type="ECO:0000256" key="1">
    <source>
        <dbReference type="ARBA" id="ARBA00006652"/>
    </source>
</evidence>
<comment type="similarity">
    <text evidence="1">Belongs to the SLAIN motif-containing family.</text>
</comment>
<feature type="region of interest" description="Disordered" evidence="3">
    <location>
        <begin position="379"/>
        <end position="417"/>
    </location>
</feature>
<feature type="compositionally biased region" description="Polar residues" evidence="3">
    <location>
        <begin position="75"/>
        <end position="93"/>
    </location>
</feature>
<evidence type="ECO:0000313" key="4">
    <source>
        <dbReference type="EMBL" id="KAJ1102302.1"/>
    </source>
</evidence>
<feature type="compositionally biased region" description="Low complexity" evidence="3">
    <location>
        <begin position="434"/>
        <end position="444"/>
    </location>
</feature>
<protein>
    <recommendedName>
        <fullName evidence="6">SLAIN motif-containing protein-like</fullName>
    </recommendedName>
</protein>
<evidence type="ECO:0000256" key="3">
    <source>
        <dbReference type="SAM" id="MobiDB-lite"/>
    </source>
</evidence>
<dbReference type="PANTHER" id="PTHR22406:SF5">
    <property type="entry name" value="SLAIN MOTIF-CONTAINING PROTEIN-LIKE"/>
    <property type="match status" value="1"/>
</dbReference>
<dbReference type="GO" id="GO:0007020">
    <property type="term" value="P:microtubule nucleation"/>
    <property type="evidence" value="ECO:0007669"/>
    <property type="project" value="TreeGrafter"/>
</dbReference>
<feature type="compositionally biased region" description="Low complexity" evidence="3">
    <location>
        <begin position="384"/>
        <end position="400"/>
    </location>
</feature>
<feature type="compositionally biased region" description="Low complexity" evidence="3">
    <location>
        <begin position="592"/>
        <end position="626"/>
    </location>
</feature>
<dbReference type="GO" id="GO:0031116">
    <property type="term" value="P:positive regulation of microtubule polymerization"/>
    <property type="evidence" value="ECO:0007669"/>
    <property type="project" value="TreeGrafter"/>
</dbReference>
<accession>A0AAV7MIW9</accession>
<dbReference type="GO" id="GO:0031122">
    <property type="term" value="P:cytoplasmic microtubule organization"/>
    <property type="evidence" value="ECO:0007669"/>
    <property type="project" value="TreeGrafter"/>
</dbReference>
<organism evidence="4 5">
    <name type="scientific">Pleurodeles waltl</name>
    <name type="common">Iberian ribbed newt</name>
    <dbReference type="NCBI Taxonomy" id="8319"/>
    <lineage>
        <taxon>Eukaryota</taxon>
        <taxon>Metazoa</taxon>
        <taxon>Chordata</taxon>
        <taxon>Craniata</taxon>
        <taxon>Vertebrata</taxon>
        <taxon>Euteleostomi</taxon>
        <taxon>Amphibia</taxon>
        <taxon>Batrachia</taxon>
        <taxon>Caudata</taxon>
        <taxon>Salamandroidea</taxon>
        <taxon>Salamandridae</taxon>
        <taxon>Pleurodelinae</taxon>
        <taxon>Pleurodeles</taxon>
    </lineage>
</organism>